<dbReference type="InterPro" id="IPR041664">
    <property type="entry name" value="AAA_16"/>
</dbReference>
<proteinExistence type="predicted"/>
<keyword evidence="5" id="KW-1185">Reference proteome</keyword>
<dbReference type="PROSITE" id="PS50043">
    <property type="entry name" value="HTH_LUXR_2"/>
    <property type="match status" value="1"/>
</dbReference>
<reference evidence="5" key="1">
    <citation type="journal article" date="2019" name="Int. J. Syst. Evol. Microbiol.">
        <title>The Global Catalogue of Microorganisms (GCM) 10K type strain sequencing project: providing services to taxonomists for standard genome sequencing and annotation.</title>
        <authorList>
            <consortium name="The Broad Institute Genomics Platform"/>
            <consortium name="The Broad Institute Genome Sequencing Center for Infectious Disease"/>
            <person name="Wu L."/>
            <person name="Ma J."/>
        </authorList>
    </citation>
    <scope>NUCLEOTIDE SEQUENCE [LARGE SCALE GENOMIC DNA]</scope>
    <source>
        <strain evidence="5">JCM 4855</strain>
    </source>
</reference>
<dbReference type="PROSITE" id="PS00622">
    <property type="entry name" value="HTH_LUXR_1"/>
    <property type="match status" value="1"/>
</dbReference>
<organism evidence="4 5">
    <name type="scientific">Streptomyces viridiviolaceus</name>
    <dbReference type="NCBI Taxonomy" id="68282"/>
    <lineage>
        <taxon>Bacteria</taxon>
        <taxon>Bacillati</taxon>
        <taxon>Actinomycetota</taxon>
        <taxon>Actinomycetes</taxon>
        <taxon>Kitasatosporales</taxon>
        <taxon>Streptomycetaceae</taxon>
        <taxon>Streptomyces</taxon>
    </lineage>
</organism>
<accession>A0ABW2DR57</accession>
<dbReference type="InterPro" id="IPR011990">
    <property type="entry name" value="TPR-like_helical_dom_sf"/>
</dbReference>
<dbReference type="Proteomes" id="UP001596409">
    <property type="component" value="Unassembled WGS sequence"/>
</dbReference>
<dbReference type="SMART" id="SM00421">
    <property type="entry name" value="HTH_LUXR"/>
    <property type="match status" value="1"/>
</dbReference>
<dbReference type="CDD" id="cd06170">
    <property type="entry name" value="LuxR_C_like"/>
    <property type="match status" value="1"/>
</dbReference>
<evidence type="ECO:0000313" key="4">
    <source>
        <dbReference type="EMBL" id="MFC7010296.1"/>
    </source>
</evidence>
<dbReference type="Gene3D" id="3.40.50.300">
    <property type="entry name" value="P-loop containing nucleotide triphosphate hydrolases"/>
    <property type="match status" value="1"/>
</dbReference>
<comment type="caution">
    <text evidence="4">The sequence shown here is derived from an EMBL/GenBank/DDBJ whole genome shotgun (WGS) entry which is preliminary data.</text>
</comment>
<protein>
    <submittedName>
        <fullName evidence="4">AAA family ATPase</fullName>
    </submittedName>
</protein>
<dbReference type="Pfam" id="PF00196">
    <property type="entry name" value="GerE"/>
    <property type="match status" value="1"/>
</dbReference>
<name>A0ABW2DR57_9ACTN</name>
<evidence type="ECO:0000259" key="3">
    <source>
        <dbReference type="PROSITE" id="PS50043"/>
    </source>
</evidence>
<dbReference type="RefSeq" id="WP_189869042.1">
    <property type="nucleotide sequence ID" value="NZ_BMWA01000002.1"/>
</dbReference>
<dbReference type="Gene3D" id="1.25.40.10">
    <property type="entry name" value="Tetratricopeptide repeat domain"/>
    <property type="match status" value="1"/>
</dbReference>
<dbReference type="InterPro" id="IPR016032">
    <property type="entry name" value="Sig_transdc_resp-reg_C-effctor"/>
</dbReference>
<evidence type="ECO:0000256" key="2">
    <source>
        <dbReference type="ARBA" id="ARBA00022840"/>
    </source>
</evidence>
<dbReference type="Pfam" id="PF13191">
    <property type="entry name" value="AAA_16"/>
    <property type="match status" value="1"/>
</dbReference>
<dbReference type="PRINTS" id="PR00038">
    <property type="entry name" value="HTHLUXR"/>
</dbReference>
<keyword evidence="2" id="KW-0067">ATP-binding</keyword>
<dbReference type="SUPFAM" id="SSF46894">
    <property type="entry name" value="C-terminal effector domain of the bipartite response regulators"/>
    <property type="match status" value="1"/>
</dbReference>
<dbReference type="PANTHER" id="PTHR16305:SF35">
    <property type="entry name" value="TRANSCRIPTIONAL ACTIVATOR DOMAIN"/>
    <property type="match status" value="1"/>
</dbReference>
<dbReference type="InterPro" id="IPR000792">
    <property type="entry name" value="Tscrpt_reg_LuxR_C"/>
</dbReference>
<feature type="domain" description="HTH luxR-type" evidence="3">
    <location>
        <begin position="862"/>
        <end position="927"/>
    </location>
</feature>
<sequence length="934" mass="99696">MHSDDRHQATEVTVEAFRNSSQGRGRTVLISGPGGSGKTELLVGFVDFAVESGALVLRATGARMESNLSLGVIGQLLRSAGLPAEVSARVDRLLDEGSTAAASFAAKAELLGHTHAQLFRETCSILVDLAQERTVVLAIDDIQYADEPSLQALLYLQRRIASARIMVVATEWQPMPRMLHPLFLAEFTSQSSSAHIRLGSLSVPETAELLRAVLARDICQETATAFHAASGGSPLLVKALASDAARVTASDSAAGTPVRLDGHHHRHAVLMSLHRWGPQLHAVARALAVLDAHATPALMAELLAEKQNTVMQGLAALEATGIVVGERFRHPVYRQAVLDELSEMERSALHLRAARLLHDHGACSLDVAHHLVAYVTPADPWAVEVLHTAAQRALAHGELSQAAELLETARKVSQCEQERASLAATLSRIQSALNPSSVGRLLHPLTSACTAGRLSDRDAATLSRHLLWRGLASDAAGTLDWVGRTHQEADHQIAAELHLTAEWLRFTHPLLSTGSAGGTRPGESASCTVALLSAALDDKVAHHAEQVLQSCLPGHTLLESVQAAIAIQLYGGRADHAAQWCHKLSKGARDQGAVEWTATLTAMLADMALRAGDLIGAERYARQALDEVPVETWGVGIADPLATLLSTLTAMGALDEAEKVAGQVVPKAVKGTIHWPKFLLARGRYHLAAQHLEAARGDLGTCGALLESWGLDFPLLFPWRSTLAHVHIRLGQPEQARELLDAQAARPGAHEPWVRGRTLRALAGAGEQGKRQVLLREAAAQLTECGDQLELALALADLSSAHDKQNESVKARLMAARAHKVAMAAGADPVALGLPALQAEIRPAAEQPAVEAAATVAIPAQRTAPFAALSDAEQRVAALAASGYSNREIGRKLFITTSTVEQHLTRVYRKLSVKRRAELSVKLAPMLVEFPLLA</sequence>
<dbReference type="InterPro" id="IPR027417">
    <property type="entry name" value="P-loop_NTPase"/>
</dbReference>
<evidence type="ECO:0000313" key="5">
    <source>
        <dbReference type="Proteomes" id="UP001596409"/>
    </source>
</evidence>
<dbReference type="InterPro" id="IPR036388">
    <property type="entry name" value="WH-like_DNA-bd_sf"/>
</dbReference>
<dbReference type="EMBL" id="JBHSYM010000002">
    <property type="protein sequence ID" value="MFC7010296.1"/>
    <property type="molecule type" value="Genomic_DNA"/>
</dbReference>
<dbReference type="SUPFAM" id="SSF52540">
    <property type="entry name" value="P-loop containing nucleoside triphosphate hydrolases"/>
    <property type="match status" value="1"/>
</dbReference>
<gene>
    <name evidence="4" type="ORF">ACFQMH_00925</name>
</gene>
<dbReference type="Gene3D" id="1.10.10.10">
    <property type="entry name" value="Winged helix-like DNA-binding domain superfamily/Winged helix DNA-binding domain"/>
    <property type="match status" value="1"/>
</dbReference>
<dbReference type="InterPro" id="IPR003593">
    <property type="entry name" value="AAA+_ATPase"/>
</dbReference>
<keyword evidence="1" id="KW-0547">Nucleotide-binding</keyword>
<dbReference type="PANTHER" id="PTHR16305">
    <property type="entry name" value="TESTICULAR SOLUBLE ADENYLYL CYCLASE"/>
    <property type="match status" value="1"/>
</dbReference>
<evidence type="ECO:0000256" key="1">
    <source>
        <dbReference type="ARBA" id="ARBA00022741"/>
    </source>
</evidence>
<dbReference type="SMART" id="SM00382">
    <property type="entry name" value="AAA"/>
    <property type="match status" value="1"/>
</dbReference>